<name>A0A5M9K8Y7_MONFR</name>
<reference evidence="1 2" key="1">
    <citation type="submission" date="2019-06" db="EMBL/GenBank/DDBJ databases">
        <title>Genome Sequence of the Brown Rot Fungal Pathogen Monilinia fructicola.</title>
        <authorList>
            <person name="De Miccolis Angelini R.M."/>
            <person name="Landi L."/>
            <person name="Abate D."/>
            <person name="Pollastro S."/>
            <person name="Romanazzi G."/>
            <person name="Faretra F."/>
        </authorList>
    </citation>
    <scope>NUCLEOTIDE SEQUENCE [LARGE SCALE GENOMIC DNA]</scope>
    <source>
        <strain evidence="1 2">Mfrc123</strain>
    </source>
</reference>
<protein>
    <submittedName>
        <fullName evidence="1">Uncharacterized protein</fullName>
    </submittedName>
</protein>
<evidence type="ECO:0000313" key="2">
    <source>
        <dbReference type="Proteomes" id="UP000322873"/>
    </source>
</evidence>
<dbReference type="Proteomes" id="UP000322873">
    <property type="component" value="Unassembled WGS sequence"/>
</dbReference>
<organism evidence="1 2">
    <name type="scientific">Monilinia fructicola</name>
    <name type="common">Brown rot fungus</name>
    <name type="synonym">Ciboria fructicola</name>
    <dbReference type="NCBI Taxonomy" id="38448"/>
    <lineage>
        <taxon>Eukaryota</taxon>
        <taxon>Fungi</taxon>
        <taxon>Dikarya</taxon>
        <taxon>Ascomycota</taxon>
        <taxon>Pezizomycotina</taxon>
        <taxon>Leotiomycetes</taxon>
        <taxon>Helotiales</taxon>
        <taxon>Sclerotiniaceae</taxon>
        <taxon>Monilinia</taxon>
    </lineage>
</organism>
<proteinExistence type="predicted"/>
<sequence>MSCDSIRQDKSEVLDQTLTVFCTSCLSSYNLGVSGLRALEYQQNQDHNNKTNTTTLHKTHTNSQHHLLLLQGQALNNLIASSSHHLAYIRPLHCLSLLAISTKTAMTQRPREIRLVHSVMGWDRVFTLAWKGVSAC</sequence>
<comment type="caution">
    <text evidence="1">The sequence shown here is derived from an EMBL/GenBank/DDBJ whole genome shotgun (WGS) entry which is preliminary data.</text>
</comment>
<dbReference type="EMBL" id="VICG01000001">
    <property type="protein sequence ID" value="KAA8576883.1"/>
    <property type="molecule type" value="Genomic_DNA"/>
</dbReference>
<evidence type="ECO:0000313" key="1">
    <source>
        <dbReference type="EMBL" id="KAA8576883.1"/>
    </source>
</evidence>
<keyword evidence="2" id="KW-1185">Reference proteome</keyword>
<gene>
    <name evidence="1" type="ORF">EYC84_006923</name>
</gene>
<dbReference type="AlphaFoldDB" id="A0A5M9K8Y7"/>
<accession>A0A5M9K8Y7</accession>